<proteinExistence type="predicted"/>
<dbReference type="GO" id="GO:0005846">
    <property type="term" value="C:nuclear cap binding complex"/>
    <property type="evidence" value="ECO:0007669"/>
    <property type="project" value="InterPro"/>
</dbReference>
<protein>
    <submittedName>
        <fullName evidence="2">Nuclear cap-binding protein subunit 1</fullName>
    </submittedName>
</protein>
<dbReference type="Pfam" id="PF09090">
    <property type="entry name" value="MIF4G_like_2"/>
    <property type="match status" value="1"/>
</dbReference>
<dbReference type="GO" id="GO:0000184">
    <property type="term" value="P:nuclear-transcribed mRNA catabolic process, nonsense-mediated decay"/>
    <property type="evidence" value="ECO:0007669"/>
    <property type="project" value="TreeGrafter"/>
</dbReference>
<gene>
    <name evidence="2" type="ORF">PoB_004117000</name>
</gene>
<sequence>VGRELFEKKEVELNNMLVTIDNYLRKRQKIHLPALRVWTTDGPHLQEEYLDCLWAQIKNLRSNKWIEKQIIRPYLAFDSVLCDALQHTLPQIIPPSHNKSISYPLPRVVFRLFDYTDVPQGDVLPGSHAIERYLIEEQLDRIIHTNHFERKDCLFIETIGNQSETEVTSDRFWYHRMQSEAATMMSRHVDQLQQEVDNAHDKQEAAKRKEQDGLDVLDDDVPTDEAIERMEERLERFIIVLTEHLARCESAGVDYNTPWYKWHHELVFRYINTLEQLLFTSDIDIHILEVFQQFCALRS</sequence>
<comment type="caution">
    <text evidence="2">The sequence shown here is derived from an EMBL/GenBank/DDBJ whole genome shotgun (WGS) entry which is preliminary data.</text>
</comment>
<dbReference type="InterPro" id="IPR016024">
    <property type="entry name" value="ARM-type_fold"/>
</dbReference>
<evidence type="ECO:0000313" key="3">
    <source>
        <dbReference type="Proteomes" id="UP000735302"/>
    </source>
</evidence>
<dbReference type="InterPro" id="IPR027159">
    <property type="entry name" value="CBP80"/>
</dbReference>
<evidence type="ECO:0000259" key="1">
    <source>
        <dbReference type="Pfam" id="PF09090"/>
    </source>
</evidence>
<keyword evidence="3" id="KW-1185">Reference proteome</keyword>
<dbReference type="GO" id="GO:0000339">
    <property type="term" value="F:RNA cap binding"/>
    <property type="evidence" value="ECO:0007669"/>
    <property type="project" value="InterPro"/>
</dbReference>
<dbReference type="InterPro" id="IPR015174">
    <property type="entry name" value="MIF4G-like_typ-2"/>
</dbReference>
<dbReference type="PANTHER" id="PTHR12412">
    <property type="entry name" value="CAP BINDING PROTEIN"/>
    <property type="match status" value="1"/>
</dbReference>
<dbReference type="SUPFAM" id="SSF48371">
    <property type="entry name" value="ARM repeat"/>
    <property type="match status" value="2"/>
</dbReference>
<accession>A0AAV4B242</accession>
<dbReference type="EMBL" id="BLXT01004580">
    <property type="protein sequence ID" value="GFO14665.1"/>
    <property type="molecule type" value="Genomic_DNA"/>
</dbReference>
<feature type="domain" description="MIF4G-like type 2" evidence="1">
    <location>
        <begin position="179"/>
        <end position="268"/>
    </location>
</feature>
<dbReference type="Proteomes" id="UP000735302">
    <property type="component" value="Unassembled WGS sequence"/>
</dbReference>
<dbReference type="AlphaFoldDB" id="A0AAV4B242"/>
<reference evidence="2 3" key="1">
    <citation type="journal article" date="2021" name="Elife">
        <title>Chloroplast acquisition without the gene transfer in kleptoplastic sea slugs, Plakobranchus ocellatus.</title>
        <authorList>
            <person name="Maeda T."/>
            <person name="Takahashi S."/>
            <person name="Yoshida T."/>
            <person name="Shimamura S."/>
            <person name="Takaki Y."/>
            <person name="Nagai Y."/>
            <person name="Toyoda A."/>
            <person name="Suzuki Y."/>
            <person name="Arimoto A."/>
            <person name="Ishii H."/>
            <person name="Satoh N."/>
            <person name="Nishiyama T."/>
            <person name="Hasebe M."/>
            <person name="Maruyama T."/>
            <person name="Minagawa J."/>
            <person name="Obokata J."/>
            <person name="Shigenobu S."/>
        </authorList>
    </citation>
    <scope>NUCLEOTIDE SEQUENCE [LARGE SCALE GENOMIC DNA]</scope>
</reference>
<dbReference type="GO" id="GO:0006406">
    <property type="term" value="P:mRNA export from nucleus"/>
    <property type="evidence" value="ECO:0007669"/>
    <property type="project" value="InterPro"/>
</dbReference>
<dbReference type="PANTHER" id="PTHR12412:SF2">
    <property type="entry name" value="NUCLEAR CAP-BINDING PROTEIN SUBUNIT 1"/>
    <property type="match status" value="1"/>
</dbReference>
<evidence type="ECO:0000313" key="2">
    <source>
        <dbReference type="EMBL" id="GFO14665.1"/>
    </source>
</evidence>
<dbReference type="GO" id="GO:0003729">
    <property type="term" value="F:mRNA binding"/>
    <property type="evidence" value="ECO:0007669"/>
    <property type="project" value="TreeGrafter"/>
</dbReference>
<dbReference type="Gene3D" id="1.25.40.180">
    <property type="match status" value="3"/>
</dbReference>
<organism evidence="2 3">
    <name type="scientific">Plakobranchus ocellatus</name>
    <dbReference type="NCBI Taxonomy" id="259542"/>
    <lineage>
        <taxon>Eukaryota</taxon>
        <taxon>Metazoa</taxon>
        <taxon>Spiralia</taxon>
        <taxon>Lophotrochozoa</taxon>
        <taxon>Mollusca</taxon>
        <taxon>Gastropoda</taxon>
        <taxon>Heterobranchia</taxon>
        <taxon>Euthyneura</taxon>
        <taxon>Panpulmonata</taxon>
        <taxon>Sacoglossa</taxon>
        <taxon>Placobranchoidea</taxon>
        <taxon>Plakobranchidae</taxon>
        <taxon>Plakobranchus</taxon>
    </lineage>
</organism>
<feature type="non-terminal residue" evidence="2">
    <location>
        <position position="1"/>
    </location>
</feature>
<name>A0AAV4B242_9GAST</name>
<dbReference type="GO" id="GO:0005634">
    <property type="term" value="C:nucleus"/>
    <property type="evidence" value="ECO:0007669"/>
    <property type="project" value="TreeGrafter"/>
</dbReference>